<keyword evidence="2" id="KW-1185">Reference proteome</keyword>
<organism evidence="1 2">
    <name type="scientific">Billgrantia bachuensis</name>
    <dbReference type="NCBI Taxonomy" id="2717286"/>
    <lineage>
        <taxon>Bacteria</taxon>
        <taxon>Pseudomonadati</taxon>
        <taxon>Pseudomonadota</taxon>
        <taxon>Gammaproteobacteria</taxon>
        <taxon>Oceanospirillales</taxon>
        <taxon>Halomonadaceae</taxon>
        <taxon>Billgrantia</taxon>
    </lineage>
</organism>
<sequence>MTAEDRAILAPAMDRDAADIEADVAAGRARVLRFADGSRGVVRLEVTPTGQRELVLVACAGRGYREKVGKVVAAAKARGWRVRAHTSQNGIARWLEGLGFREVERVYLHE</sequence>
<reference evidence="1 2" key="1">
    <citation type="submission" date="2020-03" db="EMBL/GenBank/DDBJ databases">
        <title>Identification of Halomonas strains.</title>
        <authorList>
            <person name="Xiao Z."/>
            <person name="Dong F."/>
            <person name="Wang Z."/>
            <person name="Zhao J.-Y."/>
        </authorList>
    </citation>
    <scope>NUCLEOTIDE SEQUENCE [LARGE SCALE GENOMIC DNA]</scope>
    <source>
        <strain evidence="1 2">DX6</strain>
    </source>
</reference>
<dbReference type="EMBL" id="JAAQTO010000002">
    <property type="protein sequence ID" value="NIC03974.1"/>
    <property type="molecule type" value="Genomic_DNA"/>
</dbReference>
<evidence type="ECO:0000313" key="1">
    <source>
        <dbReference type="EMBL" id="NIC03974.1"/>
    </source>
</evidence>
<gene>
    <name evidence="1" type="ORF">HBJ55_00830</name>
</gene>
<name>A0ABX0PM39_9GAMM</name>
<dbReference type="Proteomes" id="UP001318321">
    <property type="component" value="Unassembled WGS sequence"/>
</dbReference>
<evidence type="ECO:0000313" key="2">
    <source>
        <dbReference type="Proteomes" id="UP001318321"/>
    </source>
</evidence>
<proteinExistence type="predicted"/>
<protein>
    <recommendedName>
        <fullName evidence="3">N-acetyltransferase domain-containing protein</fullName>
    </recommendedName>
</protein>
<comment type="caution">
    <text evidence="1">The sequence shown here is derived from an EMBL/GenBank/DDBJ whole genome shotgun (WGS) entry which is preliminary data.</text>
</comment>
<accession>A0ABX0PM39</accession>
<dbReference type="RefSeq" id="WP_167110068.1">
    <property type="nucleotide sequence ID" value="NZ_JAAQTO010000002.1"/>
</dbReference>
<evidence type="ECO:0008006" key="3">
    <source>
        <dbReference type="Google" id="ProtNLM"/>
    </source>
</evidence>